<proteinExistence type="predicted"/>
<name>A0A1J5GQ82_9BACT</name>
<evidence type="ECO:0000313" key="9">
    <source>
        <dbReference type="Proteomes" id="UP000182763"/>
    </source>
</evidence>
<accession>A0A2M7K632</accession>
<sequence length="314" mass="33965">MQNTKAIKIGLVLGSGGARGYAHLGVLKILQEAEIHIDLVVGTSFGAIVGAAYAAGGNIFELEKIALGTGWIKLLKMIDIAPPKGIFAGNKLERFFSVLTQQKHFSELTVPLTVVATDIKTGEEVLINKGSVSKAILASSAFPGIFAPVEIGNRWLVDGGLVNPLPIQTAFAMGADSVIAIDVSSSIDNINYLITLKRYSQNLLQNIGQIPYVNSVVSPGGISNKFQRIIPAAFNIVVNALKVVENNHDKTVFVPDDSNVIFIRPRVENIHWRDFHHAQRCIELGAEAVNSSVLNDIKNLSLNYKTLDLCSRQV</sequence>
<feature type="domain" description="PNPLA" evidence="5">
    <location>
        <begin position="11"/>
        <end position="171"/>
    </location>
</feature>
<evidence type="ECO:0000259" key="5">
    <source>
        <dbReference type="PROSITE" id="PS51635"/>
    </source>
</evidence>
<gene>
    <name evidence="6" type="ORF">AUK42_03155</name>
    <name evidence="8" type="ORF">COZ07_05920</name>
    <name evidence="7" type="ORF">COZ58_07100</name>
</gene>
<comment type="caution">
    <text evidence="4">Lacks conserved residue(s) required for the propagation of feature annotation.</text>
</comment>
<evidence type="ECO:0000313" key="10">
    <source>
        <dbReference type="Proteomes" id="UP000230646"/>
    </source>
</evidence>
<feature type="short sequence motif" description="GXSXG" evidence="4">
    <location>
        <begin position="42"/>
        <end position="46"/>
    </location>
</feature>
<dbReference type="PANTHER" id="PTHR14226:SF76">
    <property type="entry name" value="NTE FAMILY PROTEIN RSSA"/>
    <property type="match status" value="1"/>
</dbReference>
<reference evidence="7" key="2">
    <citation type="submission" date="2017-09" db="EMBL/GenBank/DDBJ databases">
        <title>Depth-based differentiation of microbial function through sediment-hosted aquifers and enrichment of novel symbionts in the deep terrestrial subsurface.</title>
        <authorList>
            <person name="Probst A.J."/>
            <person name="Ladd B."/>
            <person name="Jarett J.K."/>
            <person name="Geller-Mcgrath D.E."/>
            <person name="Sieber C.M.K."/>
            <person name="Emerson J.B."/>
            <person name="Anantharaman K."/>
            <person name="Thomas B.C."/>
            <person name="Malmstrom R."/>
            <person name="Stieglmeier M."/>
            <person name="Klingl A."/>
            <person name="Woyke T."/>
            <person name="Ryan C.M."/>
            <person name="Banfield J.F."/>
        </authorList>
    </citation>
    <scope>NUCLEOTIDE SEQUENCE</scope>
    <source>
        <strain evidence="7">CG_4_8_14_3_um_filter_34_18</strain>
    </source>
</reference>
<keyword evidence="2 4" id="KW-0442">Lipid degradation</keyword>
<evidence type="ECO:0000256" key="3">
    <source>
        <dbReference type="ARBA" id="ARBA00023098"/>
    </source>
</evidence>
<feature type="short sequence motif" description="DGA/G" evidence="4">
    <location>
        <begin position="158"/>
        <end position="160"/>
    </location>
</feature>
<keyword evidence="3 4" id="KW-0443">Lipid metabolism</keyword>
<keyword evidence="1 4" id="KW-0378">Hydrolase</keyword>
<comment type="caution">
    <text evidence="6">The sequence shown here is derived from an EMBL/GenBank/DDBJ whole genome shotgun (WGS) entry which is preliminary data.</text>
</comment>
<organism evidence="6 9">
    <name type="scientific">Candidatus Infernicultor aquiphilus</name>
    <dbReference type="NCBI Taxonomy" id="1805029"/>
    <lineage>
        <taxon>Bacteria</taxon>
        <taxon>Pseudomonadati</taxon>
        <taxon>Atribacterota</taxon>
        <taxon>Candidatus Phoenicimicrobiia</taxon>
        <taxon>Candidatus Pheonicimicrobiales</taxon>
        <taxon>Candidatus Phoenicimicrobiaceae</taxon>
        <taxon>Candidatus Infernicultor</taxon>
    </lineage>
</organism>
<dbReference type="GO" id="GO:0016042">
    <property type="term" value="P:lipid catabolic process"/>
    <property type="evidence" value="ECO:0007669"/>
    <property type="project" value="UniProtKB-UniRule"/>
</dbReference>
<feature type="active site" description="Nucleophile" evidence="4">
    <location>
        <position position="44"/>
    </location>
</feature>
<dbReference type="Gene3D" id="3.40.1090.10">
    <property type="entry name" value="Cytosolic phospholipase A2 catalytic domain"/>
    <property type="match status" value="2"/>
</dbReference>
<dbReference type="GO" id="GO:0016787">
    <property type="term" value="F:hydrolase activity"/>
    <property type="evidence" value="ECO:0007669"/>
    <property type="project" value="UniProtKB-UniRule"/>
</dbReference>
<protein>
    <submittedName>
        <fullName evidence="7">Phospholipase</fullName>
    </submittedName>
</protein>
<dbReference type="EMBL" id="MNYY01000060">
    <property type="protein sequence ID" value="OIP71730.1"/>
    <property type="molecule type" value="Genomic_DNA"/>
</dbReference>
<dbReference type="Proteomes" id="UP000231493">
    <property type="component" value="Unassembled WGS sequence"/>
</dbReference>
<dbReference type="PANTHER" id="PTHR14226">
    <property type="entry name" value="NEUROPATHY TARGET ESTERASE/SWISS CHEESE D.MELANOGASTER"/>
    <property type="match status" value="1"/>
</dbReference>
<reference evidence="6 9" key="1">
    <citation type="journal article" date="2016" name="Environ. Microbiol.">
        <title>Genomic resolution of a cold subsurface aquifer community provides metabolic insights for novel microbes adapted to high CO concentrations.</title>
        <authorList>
            <person name="Probst A.J."/>
            <person name="Castelle C.J."/>
            <person name="Singh A."/>
            <person name="Brown C.T."/>
            <person name="Anantharaman K."/>
            <person name="Sharon I."/>
            <person name="Hug L.A."/>
            <person name="Burstein D."/>
            <person name="Emerson J.B."/>
            <person name="Thomas B.C."/>
            <person name="Banfield J.F."/>
        </authorList>
    </citation>
    <scope>NUCLEOTIDE SEQUENCE [LARGE SCALE GENOMIC DNA]</scope>
    <source>
        <strain evidence="6">CG2_30_33_13</strain>
    </source>
</reference>
<dbReference type="InterPro" id="IPR002641">
    <property type="entry name" value="PNPLA_dom"/>
</dbReference>
<evidence type="ECO:0000313" key="7">
    <source>
        <dbReference type="EMBL" id="PIX33602.1"/>
    </source>
</evidence>
<dbReference type="AlphaFoldDB" id="A0A1J5GQ82"/>
<accession>A0A2M7PP22</accession>
<evidence type="ECO:0000256" key="1">
    <source>
        <dbReference type="ARBA" id="ARBA00022801"/>
    </source>
</evidence>
<evidence type="ECO:0000256" key="2">
    <source>
        <dbReference type="ARBA" id="ARBA00022963"/>
    </source>
</evidence>
<evidence type="ECO:0000313" key="6">
    <source>
        <dbReference type="EMBL" id="OIP71730.1"/>
    </source>
</evidence>
<dbReference type="PROSITE" id="PS51635">
    <property type="entry name" value="PNPLA"/>
    <property type="match status" value="1"/>
</dbReference>
<dbReference type="Proteomes" id="UP000230646">
    <property type="component" value="Unassembled WGS sequence"/>
</dbReference>
<dbReference type="EMBL" id="PFKO01000229">
    <property type="protein sequence ID" value="PIY32369.1"/>
    <property type="molecule type" value="Genomic_DNA"/>
</dbReference>
<dbReference type="Proteomes" id="UP000182763">
    <property type="component" value="Unassembled WGS sequence"/>
</dbReference>
<dbReference type="InterPro" id="IPR050301">
    <property type="entry name" value="NTE"/>
</dbReference>
<dbReference type="RefSeq" id="WP_406607675.1">
    <property type="nucleotide sequence ID" value="NZ_PFKO01000229.1"/>
</dbReference>
<dbReference type="InterPro" id="IPR016035">
    <property type="entry name" value="Acyl_Trfase/lysoPLipase"/>
</dbReference>
<dbReference type="STRING" id="1805029.AUK42_03155"/>
<evidence type="ECO:0000256" key="4">
    <source>
        <dbReference type="PROSITE-ProRule" id="PRU01161"/>
    </source>
</evidence>
<evidence type="ECO:0000313" key="11">
    <source>
        <dbReference type="Proteomes" id="UP000231493"/>
    </source>
</evidence>
<dbReference type="EMBL" id="PFIP01000142">
    <property type="protein sequence ID" value="PIX33602.1"/>
    <property type="molecule type" value="Genomic_DNA"/>
</dbReference>
<feature type="active site" description="Proton acceptor" evidence="4">
    <location>
        <position position="158"/>
    </location>
</feature>
<evidence type="ECO:0000313" key="8">
    <source>
        <dbReference type="EMBL" id="PIY32369.1"/>
    </source>
</evidence>
<accession>A0A1J5GQ82</accession>
<reference evidence="10 11" key="3">
    <citation type="submission" date="2017-09" db="EMBL/GenBank/DDBJ databases">
        <title>Depth-based differentiation of microbial function through sediment-hosted aquifers and enrichment of novel symbionts in the deep terrestrial subsurface.</title>
        <authorList>
            <person name="Probst A.J."/>
            <person name="Ladd B."/>
            <person name="Jarett J.K."/>
            <person name="Geller-Mcgrath D.E."/>
            <person name="Sieber C.M."/>
            <person name="Emerson J.B."/>
            <person name="Anantharaman K."/>
            <person name="Thomas B.C."/>
            <person name="Malmstrom R."/>
            <person name="Stieglmeier M."/>
            <person name="Klingl A."/>
            <person name="Woyke T."/>
            <person name="Ryan C.M."/>
            <person name="Banfield J.F."/>
        </authorList>
    </citation>
    <scope>NUCLEOTIDE SEQUENCE [LARGE SCALE GENOMIC DNA]</scope>
    <source>
        <strain evidence="8">CG_4_10_14_3_um_filter_34_13</strain>
    </source>
</reference>
<dbReference type="SUPFAM" id="SSF52151">
    <property type="entry name" value="FabD/lysophospholipase-like"/>
    <property type="match status" value="1"/>
</dbReference>
<dbReference type="Pfam" id="PF01734">
    <property type="entry name" value="Patatin"/>
    <property type="match status" value="1"/>
</dbReference>